<feature type="transmembrane region" description="Helical" evidence="8">
    <location>
        <begin position="164"/>
        <end position="182"/>
    </location>
</feature>
<feature type="transmembrane region" description="Helical" evidence="8">
    <location>
        <begin position="274"/>
        <end position="294"/>
    </location>
</feature>
<keyword evidence="11" id="KW-1185">Reference proteome</keyword>
<evidence type="ECO:0000256" key="7">
    <source>
        <dbReference type="ARBA" id="ARBA00023136"/>
    </source>
</evidence>
<evidence type="ECO:0000313" key="10">
    <source>
        <dbReference type="EMBL" id="MBD2776419.1"/>
    </source>
</evidence>
<evidence type="ECO:0000256" key="5">
    <source>
        <dbReference type="ARBA" id="ARBA00022692"/>
    </source>
</evidence>
<dbReference type="GO" id="GO:0016763">
    <property type="term" value="F:pentosyltransferase activity"/>
    <property type="evidence" value="ECO:0007669"/>
    <property type="project" value="TreeGrafter"/>
</dbReference>
<name>A0A8J6XQK4_9CYAN</name>
<dbReference type="GO" id="GO:0005886">
    <property type="term" value="C:plasma membrane"/>
    <property type="evidence" value="ECO:0007669"/>
    <property type="project" value="UniProtKB-SubCell"/>
</dbReference>
<comment type="caution">
    <text evidence="10">The sequence shown here is derived from an EMBL/GenBank/DDBJ whole genome shotgun (WGS) entry which is preliminary data.</text>
</comment>
<evidence type="ECO:0000256" key="2">
    <source>
        <dbReference type="ARBA" id="ARBA00022475"/>
    </source>
</evidence>
<dbReference type="GO" id="GO:0010041">
    <property type="term" value="P:response to iron(III) ion"/>
    <property type="evidence" value="ECO:0007669"/>
    <property type="project" value="TreeGrafter"/>
</dbReference>
<comment type="subcellular location">
    <subcellularLocation>
        <location evidence="1">Cell membrane</location>
        <topology evidence="1">Multi-pass membrane protein</topology>
    </subcellularLocation>
</comment>
<evidence type="ECO:0000256" key="4">
    <source>
        <dbReference type="ARBA" id="ARBA00022679"/>
    </source>
</evidence>
<feature type="transmembrane region" description="Helical" evidence="8">
    <location>
        <begin position="394"/>
        <end position="418"/>
    </location>
</feature>
<keyword evidence="3" id="KW-0328">Glycosyltransferase</keyword>
<evidence type="ECO:0000256" key="6">
    <source>
        <dbReference type="ARBA" id="ARBA00022989"/>
    </source>
</evidence>
<feature type="transmembrane region" description="Helical" evidence="8">
    <location>
        <begin position="7"/>
        <end position="24"/>
    </location>
</feature>
<reference evidence="10" key="1">
    <citation type="submission" date="2020-09" db="EMBL/GenBank/DDBJ databases">
        <title>Iningainema tapete sp. nov. (Scytonemataceae, Cyanobacteria) from greenhouses in central Florida (USA) produces two types of nodularin with biosynthetic potential for microcystin-LR and anabaenopeptins.</title>
        <authorList>
            <person name="Berthold D.E."/>
            <person name="Lefler F.W."/>
            <person name="Huang I.-S."/>
            <person name="Abdulla H."/>
            <person name="Zimba P.V."/>
            <person name="Laughinghouse H.D. IV."/>
        </authorList>
    </citation>
    <scope>NUCLEOTIDE SEQUENCE</scope>
    <source>
        <strain evidence="10">BLCCT55</strain>
    </source>
</reference>
<feature type="transmembrane region" description="Helical" evidence="8">
    <location>
        <begin position="194"/>
        <end position="219"/>
    </location>
</feature>
<feature type="transmembrane region" description="Helical" evidence="8">
    <location>
        <begin position="110"/>
        <end position="132"/>
    </location>
</feature>
<accession>A0A8J6XQK4</accession>
<evidence type="ECO:0000256" key="1">
    <source>
        <dbReference type="ARBA" id="ARBA00004651"/>
    </source>
</evidence>
<protein>
    <submittedName>
        <fullName evidence="10">Glycosyltransferase family 39 protein</fullName>
    </submittedName>
</protein>
<dbReference type="PANTHER" id="PTHR33908:SF3">
    <property type="entry name" value="UNDECAPRENYL PHOSPHATE-ALPHA-4-AMINO-4-DEOXY-L-ARABINOSE ARABINOSYL TRANSFERASE"/>
    <property type="match status" value="1"/>
</dbReference>
<feature type="domain" description="Glycosyltransferase RgtA/B/C/D-like" evidence="9">
    <location>
        <begin position="89"/>
        <end position="248"/>
    </location>
</feature>
<dbReference type="RefSeq" id="WP_190835490.1">
    <property type="nucleotide sequence ID" value="NZ_CAWPPI010000093.1"/>
</dbReference>
<gene>
    <name evidence="10" type="ORF">ICL16_31275</name>
</gene>
<keyword evidence="7 8" id="KW-0472">Membrane</keyword>
<dbReference type="InterPro" id="IPR038731">
    <property type="entry name" value="RgtA/B/C-like"/>
</dbReference>
<dbReference type="Proteomes" id="UP000629098">
    <property type="component" value="Unassembled WGS sequence"/>
</dbReference>
<keyword evidence="4" id="KW-0808">Transferase</keyword>
<dbReference type="AlphaFoldDB" id="A0A8J6XQK4"/>
<keyword evidence="6 8" id="KW-1133">Transmembrane helix</keyword>
<evidence type="ECO:0000313" key="11">
    <source>
        <dbReference type="Proteomes" id="UP000629098"/>
    </source>
</evidence>
<dbReference type="PANTHER" id="PTHR33908">
    <property type="entry name" value="MANNOSYLTRANSFERASE YKCB-RELATED"/>
    <property type="match status" value="1"/>
</dbReference>
<feature type="transmembrane region" description="Helical" evidence="8">
    <location>
        <begin position="231"/>
        <end position="253"/>
    </location>
</feature>
<sequence length="525" mass="59537">MIPKTGFKFLAIAVIIIGIFFRFVNLDKKVYWFDETYTSLRTSGYTMSEVVGLCNGNATSIEDLQKYQHPAPGKTLTDTIKSLAVEDPQHPPLYYLMTRFWVQNFGSSVAVIRSLSAVISLLAFPCIYWLCVELFKSSLIGWVAVMLLAVSPFHVLYAQEAREYSLWIVTILLSSATVLRSMRINTKLSWGMYTVTVALGLYTFLFSGFVTIAHGIYIITYEKFRFSKKVIAYLGASLLGALAFLPWVLVVITHSEQFKNTISWTDKKISLFKLIMIWGINLSHFFIDLGYELFHKNNNFVWKIIIGVSILLSLILVGYSIYFLCRNTPKQIWLFVLTLIGVTALPLIIPDVILGGVRSQSPRYLIPAYLGIQLAVAYCLATKMSSISIRTWQLITVALISSGVISCAISSQAETWWLKYSGLYTPQVVNIINQTTRPLIISSCDGIWSLASELSLSYWLEPKVRFQFLKQSNPLQISPGFTDIFLYNSPTNPLSTTLQYKLEKQHYKIEKDIYPTELGLWKALN</sequence>
<feature type="transmembrane region" description="Helical" evidence="8">
    <location>
        <begin position="300"/>
        <end position="325"/>
    </location>
</feature>
<keyword evidence="2" id="KW-1003">Cell membrane</keyword>
<dbReference type="GO" id="GO:0009103">
    <property type="term" value="P:lipopolysaccharide biosynthetic process"/>
    <property type="evidence" value="ECO:0007669"/>
    <property type="project" value="UniProtKB-ARBA"/>
</dbReference>
<evidence type="ECO:0000256" key="8">
    <source>
        <dbReference type="SAM" id="Phobius"/>
    </source>
</evidence>
<evidence type="ECO:0000259" key="9">
    <source>
        <dbReference type="Pfam" id="PF13231"/>
    </source>
</evidence>
<feature type="transmembrane region" description="Helical" evidence="8">
    <location>
        <begin position="332"/>
        <end position="349"/>
    </location>
</feature>
<dbReference type="EMBL" id="JACXAE010000093">
    <property type="protein sequence ID" value="MBD2776419.1"/>
    <property type="molecule type" value="Genomic_DNA"/>
</dbReference>
<feature type="transmembrane region" description="Helical" evidence="8">
    <location>
        <begin position="139"/>
        <end position="158"/>
    </location>
</feature>
<proteinExistence type="predicted"/>
<keyword evidence="5 8" id="KW-0812">Transmembrane</keyword>
<organism evidence="10 11">
    <name type="scientific">Iningainema tapete BLCC-T55</name>
    <dbReference type="NCBI Taxonomy" id="2748662"/>
    <lineage>
        <taxon>Bacteria</taxon>
        <taxon>Bacillati</taxon>
        <taxon>Cyanobacteriota</taxon>
        <taxon>Cyanophyceae</taxon>
        <taxon>Nostocales</taxon>
        <taxon>Scytonemataceae</taxon>
        <taxon>Iningainema tapete</taxon>
    </lineage>
</organism>
<dbReference type="InterPro" id="IPR050297">
    <property type="entry name" value="LipidA_mod_glycosyltrf_83"/>
</dbReference>
<feature type="transmembrane region" description="Helical" evidence="8">
    <location>
        <begin position="364"/>
        <end position="382"/>
    </location>
</feature>
<dbReference type="Pfam" id="PF13231">
    <property type="entry name" value="PMT_2"/>
    <property type="match status" value="1"/>
</dbReference>
<evidence type="ECO:0000256" key="3">
    <source>
        <dbReference type="ARBA" id="ARBA00022676"/>
    </source>
</evidence>